<dbReference type="GO" id="GO:0006508">
    <property type="term" value="P:proteolysis"/>
    <property type="evidence" value="ECO:0007669"/>
    <property type="project" value="UniProtKB-KW"/>
</dbReference>
<evidence type="ECO:0000256" key="3">
    <source>
        <dbReference type="ARBA" id="ARBA00022801"/>
    </source>
</evidence>
<sequence>MKYQYTWVVPCLLASVVPTLAAPSTNARRDNLVKQSDAPWGLQRISSGKKVDPSGGYVYQYDGGSDVGTGVDVYVLDTGVKEDGEFENGVTIVKNGLMDPGDYVGHGTLVAGVIGSTSYGVAKKVNILSVKIGDKNIDYTYVVEGVDGARKKHNSRKSEGNFVASVLNISLDFLNSSEMRGALRRAADAGMHIVVAAGNGGKDACESYPAAYVKDIPSIIVVGNLDMNDALHKTSNYGSCVDISAPGTDIESIGGAETGTSFSAPMVAGVIAGQAVKNSSLRSDPSGMKNHILSKAVGGISNLDEKAGTPDKILFMGN</sequence>
<dbReference type="InterPro" id="IPR015500">
    <property type="entry name" value="Peptidase_S8_subtilisin-rel"/>
</dbReference>
<evidence type="ECO:0000313" key="9">
    <source>
        <dbReference type="Proteomes" id="UP000015100"/>
    </source>
</evidence>
<dbReference type="AlphaFoldDB" id="S8C8C1"/>
<dbReference type="Gene3D" id="3.40.50.200">
    <property type="entry name" value="Peptidase S8/S53 domain"/>
    <property type="match status" value="1"/>
</dbReference>
<evidence type="ECO:0000256" key="6">
    <source>
        <dbReference type="SAM" id="SignalP"/>
    </source>
</evidence>
<keyword evidence="3 5" id="KW-0378">Hydrolase</keyword>
<feature type="signal peptide" evidence="6">
    <location>
        <begin position="1"/>
        <end position="21"/>
    </location>
</feature>
<organism evidence="8 9">
    <name type="scientific">Dactylellina haptotyla (strain CBS 200.50)</name>
    <name type="common">Nematode-trapping fungus</name>
    <name type="synonym">Monacrosporium haptotylum</name>
    <dbReference type="NCBI Taxonomy" id="1284197"/>
    <lineage>
        <taxon>Eukaryota</taxon>
        <taxon>Fungi</taxon>
        <taxon>Dikarya</taxon>
        <taxon>Ascomycota</taxon>
        <taxon>Pezizomycotina</taxon>
        <taxon>Orbiliomycetes</taxon>
        <taxon>Orbiliales</taxon>
        <taxon>Orbiliaceae</taxon>
        <taxon>Dactylellina</taxon>
    </lineage>
</organism>
<keyword evidence="9" id="KW-1185">Reference proteome</keyword>
<feature type="chain" id="PRO_5004549431" description="Peptidase S8/S53 domain-containing protein" evidence="6">
    <location>
        <begin position="22"/>
        <end position="318"/>
    </location>
</feature>
<comment type="caution">
    <text evidence="8">The sequence shown here is derived from an EMBL/GenBank/DDBJ whole genome shotgun (WGS) entry which is preliminary data.</text>
</comment>
<gene>
    <name evidence="8" type="ORF">H072_2141</name>
</gene>
<name>S8C8C1_DACHA</name>
<keyword evidence="2 5" id="KW-0645">Protease</keyword>
<keyword evidence="4 5" id="KW-0720">Serine protease</keyword>
<dbReference type="InterPro" id="IPR023828">
    <property type="entry name" value="Peptidase_S8_Ser-AS"/>
</dbReference>
<dbReference type="PANTHER" id="PTHR43806">
    <property type="entry name" value="PEPTIDASE S8"/>
    <property type="match status" value="1"/>
</dbReference>
<dbReference type="GO" id="GO:0004252">
    <property type="term" value="F:serine-type endopeptidase activity"/>
    <property type="evidence" value="ECO:0007669"/>
    <property type="project" value="UniProtKB-UniRule"/>
</dbReference>
<dbReference type="PRINTS" id="PR00723">
    <property type="entry name" value="SUBTILISIN"/>
</dbReference>
<evidence type="ECO:0000259" key="7">
    <source>
        <dbReference type="Pfam" id="PF00082"/>
    </source>
</evidence>
<comment type="similarity">
    <text evidence="1 5">Belongs to the peptidase S8 family.</text>
</comment>
<dbReference type="InterPro" id="IPR050131">
    <property type="entry name" value="Peptidase_S8_subtilisin-like"/>
</dbReference>
<dbReference type="STRING" id="1284197.S8C8C1"/>
<dbReference type="InterPro" id="IPR036852">
    <property type="entry name" value="Peptidase_S8/S53_dom_sf"/>
</dbReference>
<feature type="active site" description="Charge relay system" evidence="5">
    <location>
        <position position="77"/>
    </location>
</feature>
<reference evidence="8 9" key="1">
    <citation type="journal article" date="2013" name="PLoS Genet.">
        <title>Genomic mechanisms accounting for the adaptation to parasitism in nematode-trapping fungi.</title>
        <authorList>
            <person name="Meerupati T."/>
            <person name="Andersson K.M."/>
            <person name="Friman E."/>
            <person name="Kumar D."/>
            <person name="Tunlid A."/>
            <person name="Ahren D."/>
        </authorList>
    </citation>
    <scope>NUCLEOTIDE SEQUENCE [LARGE SCALE GENOMIC DNA]</scope>
    <source>
        <strain evidence="8 9">CBS 200.50</strain>
    </source>
</reference>
<dbReference type="OMA" id="SREMAFR"/>
<dbReference type="PANTHER" id="PTHR43806:SF11">
    <property type="entry name" value="CEREVISIN-RELATED"/>
    <property type="match status" value="1"/>
</dbReference>
<dbReference type="EMBL" id="AQGS01000063">
    <property type="protein sequence ID" value="EPS43877.1"/>
    <property type="molecule type" value="Genomic_DNA"/>
</dbReference>
<feature type="active site" description="Charge relay system" evidence="5">
    <location>
        <position position="106"/>
    </location>
</feature>
<evidence type="ECO:0000313" key="8">
    <source>
        <dbReference type="EMBL" id="EPS43877.1"/>
    </source>
</evidence>
<dbReference type="SUPFAM" id="SSF52743">
    <property type="entry name" value="Subtilisin-like"/>
    <property type="match status" value="1"/>
</dbReference>
<dbReference type="PROSITE" id="PS00138">
    <property type="entry name" value="SUBTILASE_SER"/>
    <property type="match status" value="1"/>
</dbReference>
<dbReference type="Pfam" id="PF00082">
    <property type="entry name" value="Peptidase_S8"/>
    <property type="match status" value="1"/>
</dbReference>
<evidence type="ECO:0000256" key="1">
    <source>
        <dbReference type="ARBA" id="ARBA00011073"/>
    </source>
</evidence>
<dbReference type="OrthoDB" id="206201at2759"/>
<evidence type="ECO:0000256" key="5">
    <source>
        <dbReference type="PROSITE-ProRule" id="PRU01240"/>
    </source>
</evidence>
<evidence type="ECO:0000256" key="2">
    <source>
        <dbReference type="ARBA" id="ARBA00022670"/>
    </source>
</evidence>
<dbReference type="InterPro" id="IPR000209">
    <property type="entry name" value="Peptidase_S8/S53_dom"/>
</dbReference>
<evidence type="ECO:0000256" key="4">
    <source>
        <dbReference type="ARBA" id="ARBA00022825"/>
    </source>
</evidence>
<accession>S8C8C1</accession>
<dbReference type="PROSITE" id="PS51892">
    <property type="entry name" value="SUBTILASE"/>
    <property type="match status" value="1"/>
</dbReference>
<protein>
    <recommendedName>
        <fullName evidence="7">Peptidase S8/S53 domain-containing protein</fullName>
    </recommendedName>
</protein>
<dbReference type="InterPro" id="IPR022398">
    <property type="entry name" value="Peptidase_S8_His-AS"/>
</dbReference>
<dbReference type="Proteomes" id="UP000015100">
    <property type="component" value="Unassembled WGS sequence"/>
</dbReference>
<dbReference type="PROSITE" id="PS00137">
    <property type="entry name" value="SUBTILASE_HIS"/>
    <property type="match status" value="1"/>
</dbReference>
<proteinExistence type="inferred from homology"/>
<feature type="domain" description="Peptidase S8/S53" evidence="7">
    <location>
        <begin position="68"/>
        <end position="302"/>
    </location>
</feature>
<reference evidence="9" key="2">
    <citation type="submission" date="2013-04" db="EMBL/GenBank/DDBJ databases">
        <title>Genomic mechanisms accounting for the adaptation to parasitism in nematode-trapping fungi.</title>
        <authorList>
            <person name="Ahren D.G."/>
        </authorList>
    </citation>
    <scope>NUCLEOTIDE SEQUENCE [LARGE SCALE GENOMIC DNA]</scope>
    <source>
        <strain evidence="9">CBS 200.50</strain>
    </source>
</reference>
<keyword evidence="6" id="KW-0732">Signal</keyword>
<feature type="active site" description="Charge relay system" evidence="5">
    <location>
        <position position="261"/>
    </location>
</feature>
<dbReference type="HOGENOM" id="CLU_011263_1_0_1"/>
<dbReference type="eggNOG" id="KOG1153">
    <property type="taxonomic scope" value="Eukaryota"/>
</dbReference>